<dbReference type="PANTHER" id="PTHR42711:SF19">
    <property type="entry name" value="DOXORUBICIN RESISTANCE ATP-BINDING PROTEIN DRRA"/>
    <property type="match status" value="1"/>
</dbReference>
<dbReference type="SUPFAM" id="SSF52540">
    <property type="entry name" value="P-loop containing nucleoside triphosphate hydrolases"/>
    <property type="match status" value="1"/>
</dbReference>
<dbReference type="EMBL" id="AP014936">
    <property type="protein sequence ID" value="BAU49158.1"/>
    <property type="molecule type" value="Genomic_DNA"/>
</dbReference>
<dbReference type="Pfam" id="PF00005">
    <property type="entry name" value="ABC_tran"/>
    <property type="match status" value="1"/>
</dbReference>
<feature type="domain" description="ABC transporter" evidence="5">
    <location>
        <begin position="5"/>
        <end position="205"/>
    </location>
</feature>
<evidence type="ECO:0000256" key="4">
    <source>
        <dbReference type="SAM" id="MobiDB-lite"/>
    </source>
</evidence>
<protein>
    <submittedName>
        <fullName evidence="6">Caunorubicin/doxorubicin resistance ATP-binding protein</fullName>
    </submittedName>
</protein>
<evidence type="ECO:0000256" key="2">
    <source>
        <dbReference type="ARBA" id="ARBA00022741"/>
    </source>
</evidence>
<keyword evidence="2" id="KW-0547">Nucleotide-binding</keyword>
<dbReference type="PROSITE" id="PS50893">
    <property type="entry name" value="ABC_TRANSPORTER_2"/>
    <property type="match status" value="1"/>
</dbReference>
<dbReference type="InterPro" id="IPR003439">
    <property type="entry name" value="ABC_transporter-like_ATP-bd"/>
</dbReference>
<reference evidence="6 7" key="1">
    <citation type="submission" date="2015-08" db="EMBL/GenBank/DDBJ databases">
        <title>Complete genome sequence of Sulfurifustis variabilis.</title>
        <authorList>
            <person name="Miura A."/>
            <person name="Kojima H."/>
            <person name="Fukui M."/>
        </authorList>
    </citation>
    <scope>NUCLEOTIDE SEQUENCE [LARGE SCALE GENOMIC DNA]</scope>
    <source>
        <strain evidence="7">skN76</strain>
    </source>
</reference>
<dbReference type="InterPro" id="IPR050763">
    <property type="entry name" value="ABC_transporter_ATP-binding"/>
</dbReference>
<evidence type="ECO:0000256" key="1">
    <source>
        <dbReference type="ARBA" id="ARBA00022448"/>
    </source>
</evidence>
<evidence type="ECO:0000259" key="5">
    <source>
        <dbReference type="PROSITE" id="PS50893"/>
    </source>
</evidence>
<dbReference type="Proteomes" id="UP000218899">
    <property type="component" value="Chromosome"/>
</dbReference>
<gene>
    <name evidence="6" type="ORF">SVA_2610</name>
</gene>
<sequence>MTPAIETRILQKTFGSTRAVAGIDLEIGRGAVYGLLGPNGAGKTTTIRVLATLLKPDGGSASVLGLDVVKDAAAVRAKVSLTGQFASVDEDLTGHENLVLVARLLGFTWAGARARARELLEAFGLAEAAGRQVRTWSGGMRRRLDIAASLVRRLGYRRSYSVLGGMGPGGKTPASRRPRPRSLRPSGRAGRGGIAGRSVPQSIDSYI</sequence>
<organism evidence="6 7">
    <name type="scientific">Sulfurifustis variabilis</name>
    <dbReference type="NCBI Taxonomy" id="1675686"/>
    <lineage>
        <taxon>Bacteria</taxon>
        <taxon>Pseudomonadati</taxon>
        <taxon>Pseudomonadota</taxon>
        <taxon>Gammaproteobacteria</taxon>
        <taxon>Acidiferrobacterales</taxon>
        <taxon>Acidiferrobacteraceae</taxon>
        <taxon>Sulfurifustis</taxon>
    </lineage>
</organism>
<evidence type="ECO:0000313" key="6">
    <source>
        <dbReference type="EMBL" id="BAU49158.1"/>
    </source>
</evidence>
<keyword evidence="7" id="KW-1185">Reference proteome</keyword>
<keyword evidence="1" id="KW-0813">Transport</keyword>
<dbReference type="PANTHER" id="PTHR42711">
    <property type="entry name" value="ABC TRANSPORTER ATP-BINDING PROTEIN"/>
    <property type="match status" value="1"/>
</dbReference>
<dbReference type="GO" id="GO:0016887">
    <property type="term" value="F:ATP hydrolysis activity"/>
    <property type="evidence" value="ECO:0007669"/>
    <property type="project" value="InterPro"/>
</dbReference>
<feature type="region of interest" description="Disordered" evidence="4">
    <location>
        <begin position="164"/>
        <end position="207"/>
    </location>
</feature>
<dbReference type="KEGG" id="sva:SVA_2610"/>
<keyword evidence="3 6" id="KW-0067">ATP-binding</keyword>
<dbReference type="AlphaFoldDB" id="A0A1B4V6L5"/>
<dbReference type="OrthoDB" id="9775490at2"/>
<name>A0A1B4V6L5_9GAMM</name>
<dbReference type="InterPro" id="IPR027417">
    <property type="entry name" value="P-loop_NTPase"/>
</dbReference>
<accession>A0A1B4V6L5</accession>
<evidence type="ECO:0000313" key="7">
    <source>
        <dbReference type="Proteomes" id="UP000218899"/>
    </source>
</evidence>
<dbReference type="Gene3D" id="3.40.50.300">
    <property type="entry name" value="P-loop containing nucleotide triphosphate hydrolases"/>
    <property type="match status" value="1"/>
</dbReference>
<evidence type="ECO:0000256" key="3">
    <source>
        <dbReference type="ARBA" id="ARBA00022840"/>
    </source>
</evidence>
<dbReference type="GO" id="GO:0005524">
    <property type="term" value="F:ATP binding"/>
    <property type="evidence" value="ECO:0007669"/>
    <property type="project" value="UniProtKB-KW"/>
</dbReference>
<proteinExistence type="predicted"/>